<evidence type="ECO:0000256" key="2">
    <source>
        <dbReference type="ARBA" id="ARBA00007367"/>
    </source>
</evidence>
<feature type="transmembrane region" description="Helical" evidence="6">
    <location>
        <begin position="118"/>
        <end position="142"/>
    </location>
</feature>
<feature type="transmembrane region" description="Helical" evidence="6">
    <location>
        <begin position="88"/>
        <end position="112"/>
    </location>
</feature>
<dbReference type="STRING" id="244447.ENSCSEP00000008187"/>
<dbReference type="GO" id="GO:1902600">
    <property type="term" value="P:proton transmembrane transport"/>
    <property type="evidence" value="ECO:0007669"/>
    <property type="project" value="InterPro"/>
</dbReference>
<evidence type="ECO:0000313" key="8">
    <source>
        <dbReference type="Ensembl" id="ENSCSEP00000008187.1"/>
    </source>
</evidence>
<dbReference type="InterPro" id="IPR051843">
    <property type="entry name" value="CPA1_transporter"/>
</dbReference>
<evidence type="ECO:0000256" key="4">
    <source>
        <dbReference type="ARBA" id="ARBA00022989"/>
    </source>
</evidence>
<comment type="subcellular location">
    <subcellularLocation>
        <location evidence="1">Membrane</location>
        <topology evidence="1">Multi-pass membrane protein</topology>
    </subcellularLocation>
</comment>
<reference evidence="8 9" key="1">
    <citation type="journal article" date="2014" name="Nat. Genet.">
        <title>Whole-genome sequence of a flatfish provides insights into ZW sex chromosome evolution and adaptation to a benthic lifestyle.</title>
        <authorList>
            <person name="Chen S."/>
            <person name="Zhang G."/>
            <person name="Shao C."/>
            <person name="Huang Q."/>
            <person name="Liu G."/>
            <person name="Zhang P."/>
            <person name="Song W."/>
            <person name="An N."/>
            <person name="Chalopin D."/>
            <person name="Volff J.N."/>
            <person name="Hong Y."/>
            <person name="Li Q."/>
            <person name="Sha Z."/>
            <person name="Zhou H."/>
            <person name="Xie M."/>
            <person name="Yu Q."/>
            <person name="Liu Y."/>
            <person name="Xiang H."/>
            <person name="Wang N."/>
            <person name="Wu K."/>
            <person name="Yang C."/>
            <person name="Zhou Q."/>
            <person name="Liao X."/>
            <person name="Yang L."/>
            <person name="Hu Q."/>
            <person name="Zhang J."/>
            <person name="Meng L."/>
            <person name="Jin L."/>
            <person name="Tian Y."/>
            <person name="Lian J."/>
            <person name="Yang J."/>
            <person name="Miao G."/>
            <person name="Liu S."/>
            <person name="Liang Z."/>
            <person name="Yan F."/>
            <person name="Li Y."/>
            <person name="Sun B."/>
            <person name="Zhang H."/>
            <person name="Zhang J."/>
            <person name="Zhu Y."/>
            <person name="Du M."/>
            <person name="Zhao Y."/>
            <person name="Schartl M."/>
            <person name="Tang Q."/>
            <person name="Wang J."/>
        </authorList>
    </citation>
    <scope>NUCLEOTIDE SEQUENCE</scope>
</reference>
<feature type="transmembrane region" description="Helical" evidence="6">
    <location>
        <begin position="280"/>
        <end position="298"/>
    </location>
</feature>
<dbReference type="Gene3D" id="1.20.1530.20">
    <property type="match status" value="1"/>
</dbReference>
<evidence type="ECO:0000313" key="9">
    <source>
        <dbReference type="Proteomes" id="UP000265120"/>
    </source>
</evidence>
<comment type="similarity">
    <text evidence="2">Belongs to the monovalent cation:proton antiporter 1 (CPA1) transporter (TC 2.A.36) family.</text>
</comment>
<feature type="transmembrane region" description="Helical" evidence="6">
    <location>
        <begin position="192"/>
        <end position="215"/>
    </location>
</feature>
<feature type="transmembrane region" description="Helical" evidence="6">
    <location>
        <begin position="305"/>
        <end position="327"/>
    </location>
</feature>
<reference evidence="8" key="2">
    <citation type="submission" date="2025-08" db="UniProtKB">
        <authorList>
            <consortium name="Ensembl"/>
        </authorList>
    </citation>
    <scope>IDENTIFICATION</scope>
</reference>
<evidence type="ECO:0000256" key="3">
    <source>
        <dbReference type="ARBA" id="ARBA00022692"/>
    </source>
</evidence>
<dbReference type="OMA" id="SIRWREN"/>
<feature type="transmembrane region" description="Helical" evidence="6">
    <location>
        <begin position="227"/>
        <end position="260"/>
    </location>
</feature>
<dbReference type="Proteomes" id="UP000265120">
    <property type="component" value="Chromosome 1"/>
</dbReference>
<dbReference type="GeneTree" id="ENSGT00390000013285"/>
<organism evidence="8 9">
    <name type="scientific">Cynoglossus semilaevis</name>
    <name type="common">Tongue sole</name>
    <dbReference type="NCBI Taxonomy" id="244447"/>
    <lineage>
        <taxon>Eukaryota</taxon>
        <taxon>Metazoa</taxon>
        <taxon>Chordata</taxon>
        <taxon>Craniata</taxon>
        <taxon>Vertebrata</taxon>
        <taxon>Euteleostomi</taxon>
        <taxon>Actinopterygii</taxon>
        <taxon>Neopterygii</taxon>
        <taxon>Teleostei</taxon>
        <taxon>Neoteleostei</taxon>
        <taxon>Acanthomorphata</taxon>
        <taxon>Carangaria</taxon>
        <taxon>Pleuronectiformes</taxon>
        <taxon>Pleuronectoidei</taxon>
        <taxon>Cynoglossidae</taxon>
        <taxon>Cynoglossinae</taxon>
        <taxon>Cynoglossus</taxon>
    </lineage>
</organism>
<keyword evidence="4 6" id="KW-1133">Transmembrane helix</keyword>
<sequence>MGASHSSSCCSSCISLKDKCPRPRGLFSLVITKGMLLAGLLLRNVPYITDAIFIDTHWSAALRNIALSIILTRAGLGLDPSALRRLKAVCVRVAVGPCTVEACVVAVVSHFLLGLPWVWGFILGFVLAAVSPAVVVPSMLLLQKEGYGVEKGIPTLLMAAGSFDDVLAITGFSTCLGIAFSTGSTWMNILKGLLEVVGGIIAGLILGLFLCLFPSKDQDLVLKRTLMLLGLAIFSVFFSHVVGFAGAGGLSTLVLAFLAALGWKTDKAPVAAMVGRSWDVFQPLLFGLIGAEITIAALSPNTVGLGLACIFIGLVIRLIVTFVLVHFGGFNLKEKLFIAVAWLPKATVQAAIGSKALDMAREVGDETMIKFGLDVLTLAVLAILTTAPIGALGIGLAGPRLLEQQVKGEVIGGPPEI</sequence>
<dbReference type="Ensembl" id="ENSCSET00000008273.1">
    <property type="protein sequence ID" value="ENSCSEP00000008187.1"/>
    <property type="gene ID" value="ENSCSEG00000005239.1"/>
</dbReference>
<accession>A0A3P8V0T2</accession>
<dbReference type="InParanoid" id="A0A3P8V0T2"/>
<dbReference type="GO" id="GO:0015297">
    <property type="term" value="F:antiporter activity"/>
    <property type="evidence" value="ECO:0007669"/>
    <property type="project" value="InterPro"/>
</dbReference>
<keyword evidence="5 6" id="KW-0472">Membrane</keyword>
<feature type="transmembrane region" description="Helical" evidence="6">
    <location>
        <begin position="375"/>
        <end position="397"/>
    </location>
</feature>
<evidence type="ECO:0000256" key="5">
    <source>
        <dbReference type="ARBA" id="ARBA00023136"/>
    </source>
</evidence>
<proteinExistence type="inferred from homology"/>
<evidence type="ECO:0000256" key="1">
    <source>
        <dbReference type="ARBA" id="ARBA00004141"/>
    </source>
</evidence>
<feature type="transmembrane region" description="Helical" evidence="6">
    <location>
        <begin position="154"/>
        <end position="180"/>
    </location>
</feature>
<dbReference type="GO" id="GO:0016020">
    <property type="term" value="C:membrane"/>
    <property type="evidence" value="ECO:0007669"/>
    <property type="project" value="UniProtKB-SubCell"/>
</dbReference>
<keyword evidence="9" id="KW-1185">Reference proteome</keyword>
<reference evidence="8" key="3">
    <citation type="submission" date="2025-09" db="UniProtKB">
        <authorList>
            <consortium name="Ensembl"/>
        </authorList>
    </citation>
    <scope>IDENTIFICATION</scope>
</reference>
<dbReference type="PANTHER" id="PTHR31102:SF22">
    <property type="entry name" value="SODIUM_HYDROGEN EXCHANGER 9B2-LIKE"/>
    <property type="match status" value="1"/>
</dbReference>
<dbReference type="Pfam" id="PF00999">
    <property type="entry name" value="Na_H_Exchanger"/>
    <property type="match status" value="1"/>
</dbReference>
<feature type="domain" description="Cation/H+ exchanger transmembrane" evidence="7">
    <location>
        <begin position="33"/>
        <end position="389"/>
    </location>
</feature>
<keyword evidence="3 6" id="KW-0812">Transmembrane</keyword>
<protein>
    <recommendedName>
        <fullName evidence="7">Cation/H+ exchanger transmembrane domain-containing protein</fullName>
    </recommendedName>
</protein>
<dbReference type="PANTHER" id="PTHR31102">
    <property type="match status" value="1"/>
</dbReference>
<dbReference type="AlphaFoldDB" id="A0A3P8V0T2"/>
<dbReference type="InterPro" id="IPR006153">
    <property type="entry name" value="Cation/H_exchanger_TM"/>
</dbReference>
<evidence type="ECO:0000259" key="7">
    <source>
        <dbReference type="Pfam" id="PF00999"/>
    </source>
</evidence>
<dbReference type="InterPro" id="IPR038770">
    <property type="entry name" value="Na+/solute_symporter_sf"/>
</dbReference>
<evidence type="ECO:0000256" key="6">
    <source>
        <dbReference type="SAM" id="Phobius"/>
    </source>
</evidence>
<name>A0A3P8V0T2_CYNSE</name>